<organism evidence="1 2">
    <name type="scientific">Streptomyces cellulosae</name>
    <dbReference type="NCBI Taxonomy" id="1968"/>
    <lineage>
        <taxon>Bacteria</taxon>
        <taxon>Bacillati</taxon>
        <taxon>Actinomycetota</taxon>
        <taxon>Actinomycetes</taxon>
        <taxon>Kitasatosporales</taxon>
        <taxon>Streptomycetaceae</taxon>
        <taxon>Streptomyces</taxon>
    </lineage>
</organism>
<protein>
    <submittedName>
        <fullName evidence="1">Immunity 49 family protein</fullName>
    </submittedName>
</protein>
<reference evidence="1 2" key="1">
    <citation type="submission" date="2024-10" db="EMBL/GenBank/DDBJ databases">
        <title>The Natural Products Discovery Center: Release of the First 8490 Sequenced Strains for Exploring Actinobacteria Biosynthetic Diversity.</title>
        <authorList>
            <person name="Kalkreuter E."/>
            <person name="Kautsar S.A."/>
            <person name="Yang D."/>
            <person name="Bader C.D."/>
            <person name="Teijaro C.N."/>
            <person name="Fluegel L."/>
            <person name="Davis C.M."/>
            <person name="Simpson J.R."/>
            <person name="Lauterbach L."/>
            <person name="Steele A.D."/>
            <person name="Gui C."/>
            <person name="Meng S."/>
            <person name="Li G."/>
            <person name="Viehrig K."/>
            <person name="Ye F."/>
            <person name="Su P."/>
            <person name="Kiefer A.F."/>
            <person name="Nichols A."/>
            <person name="Cepeda A.J."/>
            <person name="Yan W."/>
            <person name="Fan B."/>
            <person name="Jiang Y."/>
            <person name="Adhikari A."/>
            <person name="Zheng C.-J."/>
            <person name="Schuster L."/>
            <person name="Cowan T.M."/>
            <person name="Smanski M.J."/>
            <person name="Chevrette M.G."/>
            <person name="De Carvalho L.P.S."/>
            <person name="Shen B."/>
        </authorList>
    </citation>
    <scope>NUCLEOTIDE SEQUENCE [LARGE SCALE GENOMIC DNA]</scope>
    <source>
        <strain evidence="1 2">NPDC051599</strain>
    </source>
</reference>
<evidence type="ECO:0000313" key="2">
    <source>
        <dbReference type="Proteomes" id="UP001612415"/>
    </source>
</evidence>
<dbReference type="EMBL" id="JBITDC010000012">
    <property type="protein sequence ID" value="MFI5678623.1"/>
    <property type="molecule type" value="Genomic_DNA"/>
</dbReference>
<dbReference type="InterPro" id="IPR029074">
    <property type="entry name" value="Imm49"/>
</dbReference>
<dbReference type="RefSeq" id="WP_398659156.1">
    <property type="nucleotide sequence ID" value="NZ_JBITDC010000012.1"/>
</dbReference>
<sequence length="286" mass="31847">MTVTVARHGSPGPDDEAYARSLGEGLMRTIAVLERSSRMFDGAMGGADSYLRACLAVNPDASHLRTWEATVTAMQVSTAAFAAAVRTEGTVECRIADQMHTIPATGPQYYINAGNWLTAFWLSVVCREQDRMTDLCKIPVDFLRSSGVEYDEYVYHWIDALQTYWLERPGLGEKLVAAIEKSSPGIARIADQEALEKILYQPIDLFRHFLRKDHDSFNQALLEALELHKSFWTASEAREETVDGYLALGPLAIACLAYDAGFPIDVESDYIPSQLLNRAWLGEFPT</sequence>
<comment type="caution">
    <text evidence="1">The sequence shown here is derived from an EMBL/GenBank/DDBJ whole genome shotgun (WGS) entry which is preliminary data.</text>
</comment>
<accession>A0ABW7Y8B5</accession>
<gene>
    <name evidence="1" type="ORF">ACIA8P_28835</name>
</gene>
<evidence type="ECO:0000313" key="1">
    <source>
        <dbReference type="EMBL" id="MFI5678623.1"/>
    </source>
</evidence>
<dbReference type="Proteomes" id="UP001612415">
    <property type="component" value="Unassembled WGS sequence"/>
</dbReference>
<dbReference type="Pfam" id="PF15575">
    <property type="entry name" value="Imm49"/>
    <property type="match status" value="1"/>
</dbReference>
<name>A0ABW7Y8B5_STRCE</name>
<proteinExistence type="predicted"/>
<keyword evidence="2" id="KW-1185">Reference proteome</keyword>